<dbReference type="Proteomes" id="UP000051845">
    <property type="component" value="Unassembled WGS sequence"/>
</dbReference>
<name>A0A0R2BB06_SECCO</name>
<evidence type="ECO:0000313" key="1">
    <source>
        <dbReference type="EMBL" id="KRM73382.1"/>
    </source>
</evidence>
<dbReference type="SUPFAM" id="SSF54171">
    <property type="entry name" value="DNA-binding domain"/>
    <property type="match status" value="1"/>
</dbReference>
<protein>
    <recommendedName>
        <fullName evidence="3">AP2/ERF domain-containing protein</fullName>
    </recommendedName>
</protein>
<dbReference type="RefSeq" id="WP_056997455.1">
    <property type="nucleotide sequence ID" value="NZ_AYYR01000127.1"/>
</dbReference>
<comment type="caution">
    <text evidence="1">The sequence shown here is derived from an EMBL/GenBank/DDBJ whole genome shotgun (WGS) entry which is preliminary data.</text>
</comment>
<organism evidence="1 2">
    <name type="scientific">Secundilactobacillus collinoides DSM 20515 = JCM 1123</name>
    <dbReference type="NCBI Taxonomy" id="1423733"/>
    <lineage>
        <taxon>Bacteria</taxon>
        <taxon>Bacillati</taxon>
        <taxon>Bacillota</taxon>
        <taxon>Bacilli</taxon>
        <taxon>Lactobacillales</taxon>
        <taxon>Lactobacillaceae</taxon>
        <taxon>Secundilactobacillus</taxon>
    </lineage>
</organism>
<dbReference type="EMBL" id="AYYR01000127">
    <property type="protein sequence ID" value="KRM73382.1"/>
    <property type="molecule type" value="Genomic_DNA"/>
</dbReference>
<accession>A0A0R2BB06</accession>
<dbReference type="Gene3D" id="1.20.5.2050">
    <property type="match status" value="1"/>
</dbReference>
<proteinExistence type="predicted"/>
<dbReference type="GO" id="GO:0003677">
    <property type="term" value="F:DNA binding"/>
    <property type="evidence" value="ECO:0007669"/>
    <property type="project" value="InterPro"/>
</dbReference>
<reference evidence="1 2" key="1">
    <citation type="journal article" date="2015" name="Genome Announc.">
        <title>Expanding the biotechnology potential of lactobacilli through comparative genomics of 213 strains and associated genera.</title>
        <authorList>
            <person name="Sun Z."/>
            <person name="Harris H.M."/>
            <person name="McCann A."/>
            <person name="Guo C."/>
            <person name="Argimon S."/>
            <person name="Zhang W."/>
            <person name="Yang X."/>
            <person name="Jeffery I.B."/>
            <person name="Cooney J.C."/>
            <person name="Kagawa T.F."/>
            <person name="Liu W."/>
            <person name="Song Y."/>
            <person name="Salvetti E."/>
            <person name="Wrobel A."/>
            <person name="Rasinkangas P."/>
            <person name="Parkhill J."/>
            <person name="Rea M.C."/>
            <person name="O'Sullivan O."/>
            <person name="Ritari J."/>
            <person name="Douillard F.P."/>
            <person name="Paul Ross R."/>
            <person name="Yang R."/>
            <person name="Briner A.E."/>
            <person name="Felis G.E."/>
            <person name="de Vos W.M."/>
            <person name="Barrangou R."/>
            <person name="Klaenhammer T.R."/>
            <person name="Caufield P.W."/>
            <person name="Cui Y."/>
            <person name="Zhang H."/>
            <person name="O'Toole P.W."/>
        </authorList>
    </citation>
    <scope>NUCLEOTIDE SEQUENCE [LARGE SCALE GENOMIC DNA]</scope>
    <source>
        <strain evidence="1 2">DSM 20515</strain>
    </source>
</reference>
<gene>
    <name evidence="1" type="ORF">FC82_GL001378</name>
</gene>
<evidence type="ECO:0000313" key="2">
    <source>
        <dbReference type="Proteomes" id="UP000051845"/>
    </source>
</evidence>
<sequence>MSKRIDLTNRRFGRLVVLQFDSRNAVNQNAMWLCQCDCGERVVVDGVRLRSGTTRSCGCLRRELSKKRVQKNAQFQHYVGQTDQLTTRQGIAYSSVHQSSRNKSGVVGVSFDKQTGKWFARLMVNKKYVLMKSFPTMVEASAARKAAEKQFLNK</sequence>
<dbReference type="STRING" id="33960.TY91_05335"/>
<dbReference type="PATRIC" id="fig|1423733.4.peg.1447"/>
<dbReference type="AlphaFoldDB" id="A0A0R2BB06"/>
<dbReference type="InterPro" id="IPR016177">
    <property type="entry name" value="DNA-bd_dom_sf"/>
</dbReference>
<evidence type="ECO:0008006" key="3">
    <source>
        <dbReference type="Google" id="ProtNLM"/>
    </source>
</evidence>